<feature type="chain" id="PRO_5009681347" evidence="2">
    <location>
        <begin position="21"/>
        <end position="340"/>
    </location>
</feature>
<sequence length="340" mass="36736" precursor="true">MLRRSLLLLILAASQSLAVAQTSLRVLTHDSFELPAPLLAQFEREAGVKLQLIKGGDAGEMLNRLILTRARPIADLVFGIDNALLPRARQAGVIEAYGGPAAQRASAAALGDGVVPVDHGYVALNIDKAWFAQKGLALPRSLDDLAQPAYKDLLVVPHPATSSPGQAFLQATIAGLGEEGAFDWWARLRRNGLKVVKGWSEAYYTEFTRNGGARPIVVSYATSPAAEVFFSKTPLAESPTASLFLPGGVFRQVEGVALVKGGNPAARDAAGRFIEFLRSAPVQQALQTSMWMYPAEPGAARAEVLKQHAPEPTRFDNPPADRASEQLRAWQDRWVRTVLR</sequence>
<dbReference type="SUPFAM" id="SSF53850">
    <property type="entry name" value="Periplasmic binding protein-like II"/>
    <property type="match status" value="1"/>
</dbReference>
<keyword evidence="4" id="KW-1185">Reference proteome</keyword>
<dbReference type="AlphaFoldDB" id="A0A1L1PFE5"/>
<reference evidence="4" key="2">
    <citation type="submission" date="2014-11" db="EMBL/GenBank/DDBJ databases">
        <title>Draft genome sequence of Hydrogenophaga intermedia S1.</title>
        <authorList>
            <person name="Gan H.M."/>
            <person name="Chew T.H."/>
            <person name="Stolz A."/>
        </authorList>
    </citation>
    <scope>NUCLEOTIDE SEQUENCE [LARGE SCALE GENOMIC DNA]</scope>
    <source>
        <strain evidence="4">S1</strain>
    </source>
</reference>
<keyword evidence="1 2" id="KW-0732">Signal</keyword>
<dbReference type="RefSeq" id="WP_009520297.1">
    <property type="nucleotide sequence ID" value="NZ_CCAE010000020.1"/>
</dbReference>
<dbReference type="PANTHER" id="PTHR30006">
    <property type="entry name" value="THIAMINE-BINDING PERIPLASMIC PROTEIN-RELATED"/>
    <property type="match status" value="1"/>
</dbReference>
<proteinExistence type="predicted"/>
<dbReference type="EMBL" id="CCAE010000020">
    <property type="protein sequence ID" value="CDN88210.1"/>
    <property type="molecule type" value="Genomic_DNA"/>
</dbReference>
<dbReference type="Proteomes" id="UP000028878">
    <property type="component" value="Unassembled WGS sequence"/>
</dbReference>
<gene>
    <name evidence="3" type="ORF">BN948_02643</name>
</gene>
<dbReference type="GO" id="GO:0015888">
    <property type="term" value="P:thiamine transport"/>
    <property type="evidence" value="ECO:0007669"/>
    <property type="project" value="InterPro"/>
</dbReference>
<dbReference type="Gene3D" id="3.40.190.10">
    <property type="entry name" value="Periplasmic binding protein-like II"/>
    <property type="match status" value="2"/>
</dbReference>
<name>A0A1L1PFE5_HYDIT</name>
<evidence type="ECO:0000256" key="1">
    <source>
        <dbReference type="ARBA" id="ARBA00022729"/>
    </source>
</evidence>
<evidence type="ECO:0000313" key="3">
    <source>
        <dbReference type="EMBL" id="CDN88210.1"/>
    </source>
</evidence>
<dbReference type="InterPro" id="IPR005948">
    <property type="entry name" value="ThiB-like"/>
</dbReference>
<dbReference type="GO" id="GO:0030976">
    <property type="term" value="F:thiamine pyrophosphate binding"/>
    <property type="evidence" value="ECO:0007669"/>
    <property type="project" value="TreeGrafter"/>
</dbReference>
<dbReference type="GO" id="GO:0030975">
    <property type="term" value="F:thiamine binding"/>
    <property type="evidence" value="ECO:0007669"/>
    <property type="project" value="InterPro"/>
</dbReference>
<evidence type="ECO:0000313" key="4">
    <source>
        <dbReference type="Proteomes" id="UP000028878"/>
    </source>
</evidence>
<reference evidence="4" key="1">
    <citation type="submission" date="2014-02" db="EMBL/GenBank/DDBJ databases">
        <authorList>
            <person name="Gan H."/>
        </authorList>
    </citation>
    <scope>NUCLEOTIDE SEQUENCE [LARGE SCALE GENOMIC DNA]</scope>
    <source>
        <strain evidence="4">S1</strain>
    </source>
</reference>
<dbReference type="Pfam" id="PF13343">
    <property type="entry name" value="SBP_bac_6"/>
    <property type="match status" value="1"/>
</dbReference>
<organism evidence="3 4">
    <name type="scientific">Hydrogenophaga intermedia</name>
    <dbReference type="NCBI Taxonomy" id="65786"/>
    <lineage>
        <taxon>Bacteria</taxon>
        <taxon>Pseudomonadati</taxon>
        <taxon>Pseudomonadota</taxon>
        <taxon>Betaproteobacteria</taxon>
        <taxon>Burkholderiales</taxon>
        <taxon>Comamonadaceae</taxon>
        <taxon>Hydrogenophaga</taxon>
    </lineage>
</organism>
<evidence type="ECO:0000256" key="2">
    <source>
        <dbReference type="SAM" id="SignalP"/>
    </source>
</evidence>
<protein>
    <submittedName>
        <fullName evidence="3">Uncharacterized protein</fullName>
    </submittedName>
</protein>
<dbReference type="PANTHER" id="PTHR30006:SF2">
    <property type="entry name" value="ABC TRANSPORTER SUBSTRATE-BINDING PROTEIN"/>
    <property type="match status" value="1"/>
</dbReference>
<dbReference type="CDD" id="cd13545">
    <property type="entry name" value="PBP2_TbpA"/>
    <property type="match status" value="1"/>
</dbReference>
<dbReference type="NCBIfam" id="TIGR01254">
    <property type="entry name" value="sfuA"/>
    <property type="match status" value="1"/>
</dbReference>
<dbReference type="GO" id="GO:0030288">
    <property type="term" value="C:outer membrane-bounded periplasmic space"/>
    <property type="evidence" value="ECO:0007669"/>
    <property type="project" value="TreeGrafter"/>
</dbReference>
<feature type="signal peptide" evidence="2">
    <location>
        <begin position="1"/>
        <end position="20"/>
    </location>
</feature>
<accession>A0A1L1PFE5</accession>